<dbReference type="CDD" id="cd03453">
    <property type="entry name" value="SAV4209_like"/>
    <property type="match status" value="1"/>
</dbReference>
<evidence type="ECO:0000256" key="1">
    <source>
        <dbReference type="ARBA" id="ARBA00005254"/>
    </source>
</evidence>
<comment type="similarity">
    <text evidence="1">Belongs to the enoyl-CoA hydratase/isomerase family.</text>
</comment>
<dbReference type="PANTHER" id="PTHR43841:SF3">
    <property type="entry name" value="(3R)-HYDROXYACYL-ACP DEHYDRATASE SUBUNIT HADB"/>
    <property type="match status" value="1"/>
</dbReference>
<dbReference type="GO" id="GO:0005835">
    <property type="term" value="C:fatty acid synthase complex"/>
    <property type="evidence" value="ECO:0007669"/>
    <property type="project" value="InterPro"/>
</dbReference>
<organism evidence="3 4">
    <name type="scientific">Quadrisphaera granulorum</name>
    <dbReference type="NCBI Taxonomy" id="317664"/>
    <lineage>
        <taxon>Bacteria</taxon>
        <taxon>Bacillati</taxon>
        <taxon>Actinomycetota</taxon>
        <taxon>Actinomycetes</taxon>
        <taxon>Kineosporiales</taxon>
        <taxon>Kineosporiaceae</taxon>
        <taxon>Quadrisphaera</taxon>
    </lineage>
</organism>
<dbReference type="AlphaFoldDB" id="A0A316ACN6"/>
<reference evidence="3 4" key="1">
    <citation type="submission" date="2018-03" db="EMBL/GenBank/DDBJ databases">
        <title>Genomic Encyclopedia of Archaeal and Bacterial Type Strains, Phase II (KMG-II): from individual species to whole genera.</title>
        <authorList>
            <person name="Goeker M."/>
        </authorList>
    </citation>
    <scope>NUCLEOTIDE SEQUENCE [LARGE SCALE GENOMIC DNA]</scope>
    <source>
        <strain evidence="3 4">DSM 44889</strain>
    </source>
</reference>
<sequence length="146" mass="14780">MSGGLGVPKLSEVSVGDQIGSTTIHLTRADLVRYADASGDQNPIHQSDEVARSVGLPGVIAHGMLTMGAAVRVVVDWCGDPGAIVDYGTRFTGQVPVDAETGADLEVSAVVGAVDAEAGTVRVDVSATCGGSRVLGRARAVVRLPA</sequence>
<evidence type="ECO:0000313" key="4">
    <source>
        <dbReference type="Proteomes" id="UP000245469"/>
    </source>
</evidence>
<dbReference type="GO" id="GO:0006633">
    <property type="term" value="P:fatty acid biosynthetic process"/>
    <property type="evidence" value="ECO:0007669"/>
    <property type="project" value="InterPro"/>
</dbReference>
<dbReference type="Proteomes" id="UP000245469">
    <property type="component" value="Unassembled WGS sequence"/>
</dbReference>
<feature type="domain" description="MaoC-like" evidence="2">
    <location>
        <begin position="21"/>
        <end position="125"/>
    </location>
</feature>
<accession>A0A316ACN6</accession>
<dbReference type="GO" id="GO:0004312">
    <property type="term" value="F:fatty acid synthase activity"/>
    <property type="evidence" value="ECO:0007669"/>
    <property type="project" value="InterPro"/>
</dbReference>
<dbReference type="EMBL" id="QGDQ01000003">
    <property type="protein sequence ID" value="PWJ55493.1"/>
    <property type="molecule type" value="Genomic_DNA"/>
</dbReference>
<dbReference type="InterPro" id="IPR029069">
    <property type="entry name" value="HotDog_dom_sf"/>
</dbReference>
<comment type="caution">
    <text evidence="3">The sequence shown here is derived from an EMBL/GenBank/DDBJ whole genome shotgun (WGS) entry which is preliminary data.</text>
</comment>
<evidence type="ECO:0000259" key="2">
    <source>
        <dbReference type="Pfam" id="PF01575"/>
    </source>
</evidence>
<dbReference type="InterPro" id="IPR003965">
    <property type="entry name" value="Fatty_acid_synthase"/>
</dbReference>
<dbReference type="PANTHER" id="PTHR43841">
    <property type="entry name" value="3-HYDROXYACYL-THIOESTER DEHYDRATASE HTDX-RELATED"/>
    <property type="match status" value="1"/>
</dbReference>
<keyword evidence="4" id="KW-1185">Reference proteome</keyword>
<name>A0A316ACN6_9ACTN</name>
<protein>
    <submittedName>
        <fullName evidence="3">Acyl dehydratase</fullName>
    </submittedName>
</protein>
<gene>
    <name evidence="3" type="ORF">BXY45_103165</name>
</gene>
<dbReference type="Pfam" id="PF01575">
    <property type="entry name" value="MaoC_dehydratas"/>
    <property type="match status" value="1"/>
</dbReference>
<evidence type="ECO:0000313" key="3">
    <source>
        <dbReference type="EMBL" id="PWJ55493.1"/>
    </source>
</evidence>
<dbReference type="InterPro" id="IPR002539">
    <property type="entry name" value="MaoC-like_dom"/>
</dbReference>
<dbReference type="SUPFAM" id="SSF54637">
    <property type="entry name" value="Thioesterase/thiol ester dehydrase-isomerase"/>
    <property type="match status" value="1"/>
</dbReference>
<dbReference type="Gene3D" id="3.10.129.10">
    <property type="entry name" value="Hotdog Thioesterase"/>
    <property type="match status" value="1"/>
</dbReference>
<proteinExistence type="inferred from homology"/>
<dbReference type="PRINTS" id="PR01483">
    <property type="entry name" value="FASYNTHASE"/>
</dbReference>